<sequence length="276" mass="31608">MTRSRLAYLVDPQTGELLGEEIINPKSQGISENQRQAYKNKLEKERDNRHFSFAFMENIKEVISTLSTVHLGYLLQLQCHMEFGTGFLIGKDGAVMTKKVDIEHTLGITNSTNKRLCKALESNGILEAVKGGYRINPTYHFRGQAQEQKIIKLFTTTLKQLCKILKPAEIGFLYKLLPYVHYETNMICINPHEIDSKEIQYLNIESIAQITEIHQKKISTLLRSLRKGGVIAETILEDKRHTFITLNPYIFYRKSGQPDNTLRGMFAASPYAPKNR</sequence>
<dbReference type="PATRIC" id="fig|1396.432.peg.2492"/>
<name>A0A150AY18_BACCE</name>
<dbReference type="AlphaFoldDB" id="A0A150AY18"/>
<organism evidence="1 2">
    <name type="scientific">Bacillus cereus</name>
    <dbReference type="NCBI Taxonomy" id="1396"/>
    <lineage>
        <taxon>Bacteria</taxon>
        <taxon>Bacillati</taxon>
        <taxon>Bacillota</taxon>
        <taxon>Bacilli</taxon>
        <taxon>Bacillales</taxon>
        <taxon>Bacillaceae</taxon>
        <taxon>Bacillus</taxon>
        <taxon>Bacillus cereus group</taxon>
    </lineage>
</organism>
<protein>
    <recommendedName>
        <fullName evidence="3">Plasmid replication protein RepL domain-containing protein</fullName>
    </recommendedName>
</protein>
<reference evidence="1 2" key="1">
    <citation type="submission" date="2015-12" db="EMBL/GenBank/DDBJ databases">
        <title>Bacillus cereus Group isolate.</title>
        <authorList>
            <person name="Kovac J."/>
        </authorList>
    </citation>
    <scope>NUCLEOTIDE SEQUENCE [LARGE SCALE GENOMIC DNA]</scope>
    <source>
        <strain evidence="1 2">FSL W8-0275</strain>
    </source>
</reference>
<evidence type="ECO:0000313" key="1">
    <source>
        <dbReference type="EMBL" id="KXX87192.1"/>
    </source>
</evidence>
<gene>
    <name evidence="1" type="ORF">AT274_04440</name>
</gene>
<accession>A0A150AY18</accession>
<proteinExistence type="predicted"/>
<dbReference type="EMBL" id="LOMT01000138">
    <property type="protein sequence ID" value="KXX87192.1"/>
    <property type="molecule type" value="Genomic_DNA"/>
</dbReference>
<comment type="caution">
    <text evidence="1">The sequence shown here is derived from an EMBL/GenBank/DDBJ whole genome shotgun (WGS) entry which is preliminary data.</text>
</comment>
<evidence type="ECO:0008006" key="3">
    <source>
        <dbReference type="Google" id="ProtNLM"/>
    </source>
</evidence>
<dbReference type="Proteomes" id="UP000075591">
    <property type="component" value="Unassembled WGS sequence"/>
</dbReference>
<evidence type="ECO:0000313" key="2">
    <source>
        <dbReference type="Proteomes" id="UP000075591"/>
    </source>
</evidence>
<dbReference type="RefSeq" id="WP_000198611.1">
    <property type="nucleotide sequence ID" value="NZ_JAPJMG010000006.1"/>
</dbReference>